<keyword evidence="3" id="KW-1185">Reference proteome</keyword>
<protein>
    <submittedName>
        <fullName evidence="2">Uncharacterized protein</fullName>
    </submittedName>
</protein>
<reference evidence="2" key="1">
    <citation type="submission" date="2023-07" db="EMBL/GenBank/DDBJ databases">
        <authorList>
            <consortium name="AG Swart"/>
            <person name="Singh M."/>
            <person name="Singh A."/>
            <person name="Seah K."/>
            <person name="Emmerich C."/>
        </authorList>
    </citation>
    <scope>NUCLEOTIDE SEQUENCE</scope>
    <source>
        <strain evidence="2">DP1</strain>
    </source>
</reference>
<sequence>MSACPLLGKRGKRREEGKRSGNLVSGGGRVQTRHRVVKSNALSQFSINTRRMKRIEKDDRKYLDLFSNKDADIRIYRPEIVKDDHYNSLSSERKSEVHENAQYNKLISRCQNKRKKSSVSRKRVATTKRTRRRRDLSLSKNSIIANIHKRRIGTSKAGRNHIRTNALFNKIFTNKKDPNECIKTSEGISKDESSTLFKVTYDCSSFFGN</sequence>
<evidence type="ECO:0000313" key="2">
    <source>
        <dbReference type="EMBL" id="CAI2373615.1"/>
    </source>
</evidence>
<dbReference type="EMBL" id="CAMPGE010014972">
    <property type="protein sequence ID" value="CAI2373615.1"/>
    <property type="molecule type" value="Genomic_DNA"/>
</dbReference>
<gene>
    <name evidence="2" type="ORF">ECRASSUSDP1_LOCUS14961</name>
</gene>
<evidence type="ECO:0000313" key="3">
    <source>
        <dbReference type="Proteomes" id="UP001295684"/>
    </source>
</evidence>
<organism evidence="2 3">
    <name type="scientific">Euplotes crassus</name>
    <dbReference type="NCBI Taxonomy" id="5936"/>
    <lineage>
        <taxon>Eukaryota</taxon>
        <taxon>Sar</taxon>
        <taxon>Alveolata</taxon>
        <taxon>Ciliophora</taxon>
        <taxon>Intramacronucleata</taxon>
        <taxon>Spirotrichea</taxon>
        <taxon>Hypotrichia</taxon>
        <taxon>Euplotida</taxon>
        <taxon>Euplotidae</taxon>
        <taxon>Moneuplotes</taxon>
    </lineage>
</organism>
<feature type="region of interest" description="Disordered" evidence="1">
    <location>
        <begin position="113"/>
        <end position="133"/>
    </location>
</feature>
<proteinExistence type="predicted"/>
<name>A0AAD1XJ93_EUPCR</name>
<evidence type="ECO:0000256" key="1">
    <source>
        <dbReference type="SAM" id="MobiDB-lite"/>
    </source>
</evidence>
<accession>A0AAD1XJ93</accession>
<dbReference type="Proteomes" id="UP001295684">
    <property type="component" value="Unassembled WGS sequence"/>
</dbReference>
<dbReference type="AlphaFoldDB" id="A0AAD1XJ93"/>
<feature type="region of interest" description="Disordered" evidence="1">
    <location>
        <begin position="1"/>
        <end position="29"/>
    </location>
</feature>
<comment type="caution">
    <text evidence="2">The sequence shown here is derived from an EMBL/GenBank/DDBJ whole genome shotgun (WGS) entry which is preliminary data.</text>
</comment>